<protein>
    <recommendedName>
        <fullName evidence="3">Iron-sulfur assembly protein 1</fullName>
    </recommendedName>
</protein>
<comment type="similarity">
    <text evidence="1">Belongs to the HesB/IscA family.</text>
</comment>
<dbReference type="InterPro" id="IPR016092">
    <property type="entry name" value="ATAP"/>
</dbReference>
<dbReference type="HOGENOM" id="CLU_069054_0_1_1"/>
<dbReference type="PANTHER" id="PTHR10072:SF41">
    <property type="entry name" value="IRON-SULFUR CLUSTER ASSEMBLY 1 HOMOLOG, MITOCHONDRIAL"/>
    <property type="match status" value="1"/>
</dbReference>
<evidence type="ECO:0000313" key="5">
    <source>
        <dbReference type="EMBL" id="CCF58876.1"/>
    </source>
</evidence>
<evidence type="ECO:0000256" key="2">
    <source>
        <dbReference type="ARBA" id="ARBA00054873"/>
    </source>
</evidence>
<dbReference type="GO" id="GO:0009102">
    <property type="term" value="P:biotin biosynthetic process"/>
    <property type="evidence" value="ECO:0007669"/>
    <property type="project" value="EnsemblFungi"/>
</dbReference>
<dbReference type="PROSITE" id="PS01152">
    <property type="entry name" value="HESB"/>
    <property type="match status" value="1"/>
</dbReference>
<evidence type="ECO:0000256" key="3">
    <source>
        <dbReference type="ARBA" id="ARBA00071673"/>
    </source>
</evidence>
<dbReference type="InterPro" id="IPR000361">
    <property type="entry name" value="ATAP_core_dom"/>
</dbReference>
<dbReference type="AlphaFoldDB" id="H2AWX6"/>
<dbReference type="NCBIfam" id="TIGR00049">
    <property type="entry name" value="iron-sulfur cluster assembly accessory protein"/>
    <property type="match status" value="1"/>
</dbReference>
<keyword evidence="6" id="KW-1185">Reference proteome</keyword>
<dbReference type="FunCoup" id="H2AWX6">
    <property type="interactions" value="220"/>
</dbReference>
<dbReference type="eggNOG" id="KOG1120">
    <property type="taxonomic scope" value="Eukaryota"/>
</dbReference>
<dbReference type="GO" id="GO:0051537">
    <property type="term" value="F:2 iron, 2 sulfur cluster binding"/>
    <property type="evidence" value="ECO:0007669"/>
    <property type="project" value="TreeGrafter"/>
</dbReference>
<dbReference type="GO" id="GO:0044572">
    <property type="term" value="P:[4Fe-4S] cluster assembly"/>
    <property type="evidence" value="ECO:0007669"/>
    <property type="project" value="EnsemblFungi"/>
</dbReference>
<dbReference type="EMBL" id="HE650826">
    <property type="protein sequence ID" value="CCF58876.1"/>
    <property type="molecule type" value="Genomic_DNA"/>
</dbReference>
<dbReference type="InterPro" id="IPR050322">
    <property type="entry name" value="Fe-S_cluster_asmbl/transfer"/>
</dbReference>
<dbReference type="Pfam" id="PF01521">
    <property type="entry name" value="Fe-S_biosyn"/>
    <property type="match status" value="1"/>
</dbReference>
<gene>
    <name evidence="5" type="primary">KAFR0F02790</name>
    <name evidence="5" type="ORF">KAFR_0F02790</name>
</gene>
<dbReference type="RefSeq" id="XP_003958011.1">
    <property type="nucleotide sequence ID" value="XM_003957962.1"/>
</dbReference>
<dbReference type="InterPro" id="IPR035903">
    <property type="entry name" value="HesB-like_dom_sf"/>
</dbReference>
<evidence type="ECO:0000256" key="1">
    <source>
        <dbReference type="ARBA" id="ARBA00006718"/>
    </source>
</evidence>
<feature type="domain" description="Core" evidence="4">
    <location>
        <begin position="136"/>
        <end position="235"/>
    </location>
</feature>
<comment type="function">
    <text evidence="2">Involved in the assembly of mitochondrial and cytoplasmic iron-sulfur proteins. Probably involved in the binding of an intermediate of Fe/S cluster assembly.</text>
</comment>
<dbReference type="Proteomes" id="UP000005220">
    <property type="component" value="Chromosome 6"/>
</dbReference>
<dbReference type="GO" id="GO:0051604">
    <property type="term" value="P:protein maturation"/>
    <property type="evidence" value="ECO:0007669"/>
    <property type="project" value="EnsemblFungi"/>
</dbReference>
<dbReference type="OrthoDB" id="333486at2759"/>
<dbReference type="KEGG" id="kaf:KAFR_0F02790"/>
<evidence type="ECO:0000259" key="4">
    <source>
        <dbReference type="Pfam" id="PF01521"/>
    </source>
</evidence>
<proteinExistence type="inferred from homology"/>
<dbReference type="FunFam" id="2.60.300.12:FF:000001">
    <property type="entry name" value="Iron-binding protein IscA"/>
    <property type="match status" value="1"/>
</dbReference>
<sequence length="239" mass="26849">MLISQNARNVVLLYNKRLITSSIVIRRNNNVAAQSSGFKLKFIPQPPTFGNKSSPRKLKFIPNTVKTEPPSVNPVRQVKWSTHAMPSKEALLKQTEVAQAKKKEHEKVVNDAIKESTTSKAPRKGRRVLRPKIPLITLSSNAIKHLKKLLNEPDPKLIRIGTKNRGCSGTTYHLEYVTKPEKFDEIIEQDGIKIVIDSKALFSVIGSEMDWLDDKLSSKFIFRNPNAKGTCGCGESFML</sequence>
<name>H2AWX6_KAZAF</name>
<dbReference type="InParanoid" id="H2AWX6"/>
<organism evidence="5 6">
    <name type="scientific">Kazachstania africana (strain ATCC 22294 / BCRC 22015 / CBS 2517 / CECT 1963 / NBRC 1671 / NRRL Y-8276)</name>
    <name type="common">Yeast</name>
    <name type="synonym">Kluyveromyces africanus</name>
    <dbReference type="NCBI Taxonomy" id="1071382"/>
    <lineage>
        <taxon>Eukaryota</taxon>
        <taxon>Fungi</taxon>
        <taxon>Dikarya</taxon>
        <taxon>Ascomycota</taxon>
        <taxon>Saccharomycotina</taxon>
        <taxon>Saccharomycetes</taxon>
        <taxon>Saccharomycetales</taxon>
        <taxon>Saccharomycetaceae</taxon>
        <taxon>Kazachstania</taxon>
    </lineage>
</organism>
<accession>H2AWX6</accession>
<dbReference type="GO" id="GO:0005759">
    <property type="term" value="C:mitochondrial matrix"/>
    <property type="evidence" value="ECO:0007669"/>
    <property type="project" value="EnsemblFungi"/>
</dbReference>
<dbReference type="PANTHER" id="PTHR10072">
    <property type="entry name" value="IRON-SULFUR CLUSTER ASSEMBLY PROTEIN"/>
    <property type="match status" value="1"/>
</dbReference>
<dbReference type="GeneID" id="13884344"/>
<dbReference type="GO" id="GO:0005506">
    <property type="term" value="F:iron ion binding"/>
    <property type="evidence" value="ECO:0007669"/>
    <property type="project" value="EnsemblFungi"/>
</dbReference>
<dbReference type="InterPro" id="IPR017870">
    <property type="entry name" value="FeS_cluster_insertion_CS"/>
</dbReference>
<evidence type="ECO:0000313" key="6">
    <source>
        <dbReference type="Proteomes" id="UP000005220"/>
    </source>
</evidence>
<reference evidence="5 6" key="1">
    <citation type="journal article" date="2011" name="Proc. Natl. Acad. Sci. U.S.A.">
        <title>Evolutionary erosion of yeast sex chromosomes by mating-type switching accidents.</title>
        <authorList>
            <person name="Gordon J.L."/>
            <person name="Armisen D."/>
            <person name="Proux-Wera E."/>
            <person name="Oheigeartaigh S.S."/>
            <person name="Byrne K.P."/>
            <person name="Wolfe K.H."/>
        </authorList>
    </citation>
    <scope>NUCLEOTIDE SEQUENCE [LARGE SCALE GENOMIC DNA]</scope>
    <source>
        <strain evidence="6">ATCC 22294 / BCRC 22015 / CBS 2517 / CECT 1963 / NBRC 1671 / NRRL Y-8276</strain>
    </source>
</reference>
<dbReference type="SUPFAM" id="SSF89360">
    <property type="entry name" value="HesB-like domain"/>
    <property type="match status" value="1"/>
</dbReference>
<dbReference type="Gene3D" id="2.60.300.12">
    <property type="entry name" value="HesB-like domain"/>
    <property type="match status" value="1"/>
</dbReference>
<dbReference type="STRING" id="1071382.H2AWX6"/>